<reference evidence="1" key="1">
    <citation type="journal article" date="2021" name="Proc. Natl. Acad. Sci. U.S.A.">
        <title>A Catalog of Tens of Thousands of Viruses from Human Metagenomes Reveals Hidden Associations with Chronic Diseases.</title>
        <authorList>
            <person name="Tisza M.J."/>
            <person name="Buck C.B."/>
        </authorList>
    </citation>
    <scope>NUCLEOTIDE SEQUENCE</scope>
    <source>
        <strain evidence="1">Ctee23</strain>
    </source>
</reference>
<evidence type="ECO:0000313" key="1">
    <source>
        <dbReference type="EMBL" id="DAE27263.1"/>
    </source>
</evidence>
<name>A0A8S5R799_9VIRU</name>
<sequence length="30" mass="3779">MNYWHRRFSFTCADIRPYLHVPLKLKPFKI</sequence>
<dbReference type="EMBL" id="BK015833">
    <property type="protein sequence ID" value="DAE27263.1"/>
    <property type="molecule type" value="Genomic_DNA"/>
</dbReference>
<proteinExistence type="predicted"/>
<organism evidence="1">
    <name type="scientific">virus sp. ctee23</name>
    <dbReference type="NCBI Taxonomy" id="2826809"/>
    <lineage>
        <taxon>Viruses</taxon>
    </lineage>
</organism>
<accession>A0A8S5R799</accession>
<protein>
    <submittedName>
        <fullName evidence="1">Uncharacterized protein</fullName>
    </submittedName>
</protein>